<evidence type="ECO:0000256" key="4">
    <source>
        <dbReference type="ARBA" id="ARBA00022729"/>
    </source>
</evidence>
<dbReference type="InterPro" id="IPR011118">
    <property type="entry name" value="Tannase/feruloyl_esterase"/>
</dbReference>
<accession>A0ABT3QHB4</accession>
<evidence type="ECO:0000313" key="10">
    <source>
        <dbReference type="EMBL" id="MCX2564673.1"/>
    </source>
</evidence>
<dbReference type="RefSeq" id="WP_173560312.1">
    <property type="nucleotide sequence ID" value="NZ_JAPIUZ010000008.1"/>
</dbReference>
<evidence type="ECO:0000256" key="9">
    <source>
        <dbReference type="SAM" id="SignalP"/>
    </source>
</evidence>
<name>A0ABT3QHB4_9PROT</name>
<feature type="region of interest" description="Disordered" evidence="8">
    <location>
        <begin position="511"/>
        <end position="539"/>
    </location>
</feature>
<evidence type="ECO:0000313" key="11">
    <source>
        <dbReference type="Proteomes" id="UP001301152"/>
    </source>
</evidence>
<evidence type="ECO:0000256" key="7">
    <source>
        <dbReference type="ARBA" id="ARBA00023157"/>
    </source>
</evidence>
<dbReference type="GO" id="GO:0016787">
    <property type="term" value="F:hydrolase activity"/>
    <property type="evidence" value="ECO:0007669"/>
    <property type="project" value="UniProtKB-KW"/>
</dbReference>
<feature type="chain" id="PRO_5045327736" evidence="9">
    <location>
        <begin position="28"/>
        <end position="607"/>
    </location>
</feature>
<sequence>MKNRHSGFLPAVSLLAVSFFLSDYALASQKDTSSEVPSGPAHLDVIDPAVSCDSLSSVDLSSVAGAMVHDLKTGLLDTPAGSFCKVTGQIAPAINFEVDLPVQHWTQRFLMGGCVGLCGMTRIGISNAGTCAPALNGEMVVASNDLGHASSTLNAQQADFGRVPQKRIDFAYRANHVTALTAKALVKAFYGHEARFSYFIGCSDGGREALAEAQRYPDDFDGISAGAPAGLFTVQNSFSSAWVIRTNQRADGTNILLKGRLPLLHSAVISHCDTFSGVKDGILEDPRMCHFDPTWVQCAPGQADTSSCLSDEETQAAVRLYNGPADKAGHAFTPGGLLPGSEQNWPLPDTALAKTADYGRVASVMSALLPAQAADQDMDLSKFQFDKASFEQMNQLAALYNAANTNLSAFQKRGGRLVLWHGLADQYISPLSTIAYYQGVQKQAGLEQTENFLRFYLLPGVAHCGGGEGFSQVDFLTPLMAWAETGVAPGALVAGYLQNTVSSAANDAQKISAPQKDGGDDKKHQVNPDDQPYALSDAKTSATRPLYPYPYIARYTGSGDPQDAQNYQPVMAPAILPVLFSDYSQSLIGPDNQSDYTVEKGALTLKK</sequence>
<dbReference type="EMBL" id="JAPIUZ010000008">
    <property type="protein sequence ID" value="MCX2564673.1"/>
    <property type="molecule type" value="Genomic_DNA"/>
</dbReference>
<keyword evidence="5 10" id="KW-0378">Hydrolase</keyword>
<dbReference type="InterPro" id="IPR029058">
    <property type="entry name" value="AB_hydrolase_fold"/>
</dbReference>
<feature type="signal peptide" evidence="9">
    <location>
        <begin position="1"/>
        <end position="27"/>
    </location>
</feature>
<keyword evidence="7" id="KW-1015">Disulfide bond</keyword>
<comment type="caution">
    <text evidence="10">The sequence shown here is derived from an EMBL/GenBank/DDBJ whole genome shotgun (WGS) entry which is preliminary data.</text>
</comment>
<keyword evidence="4 9" id="KW-0732">Signal</keyword>
<evidence type="ECO:0000256" key="5">
    <source>
        <dbReference type="ARBA" id="ARBA00022801"/>
    </source>
</evidence>
<keyword evidence="6" id="KW-0106">Calcium</keyword>
<dbReference type="Proteomes" id="UP001301152">
    <property type="component" value="Unassembled WGS sequence"/>
</dbReference>
<dbReference type="Pfam" id="PF07519">
    <property type="entry name" value="Tannase"/>
    <property type="match status" value="1"/>
</dbReference>
<evidence type="ECO:0000256" key="2">
    <source>
        <dbReference type="ARBA" id="ARBA00022487"/>
    </source>
</evidence>
<dbReference type="PANTHER" id="PTHR33938:SF15">
    <property type="entry name" value="FERULOYL ESTERASE B-RELATED"/>
    <property type="match status" value="1"/>
</dbReference>
<proteinExistence type="inferred from homology"/>
<evidence type="ECO:0000256" key="6">
    <source>
        <dbReference type="ARBA" id="ARBA00022837"/>
    </source>
</evidence>
<dbReference type="PANTHER" id="PTHR33938">
    <property type="entry name" value="FERULOYL ESTERASE B-RELATED"/>
    <property type="match status" value="1"/>
</dbReference>
<organism evidence="10 11">
    <name type="scientific">Acetobacter thailandicus</name>
    <dbReference type="NCBI Taxonomy" id="1502842"/>
    <lineage>
        <taxon>Bacteria</taxon>
        <taxon>Pseudomonadati</taxon>
        <taxon>Pseudomonadota</taxon>
        <taxon>Alphaproteobacteria</taxon>
        <taxon>Acetobacterales</taxon>
        <taxon>Acetobacteraceae</taxon>
        <taxon>Acetobacter</taxon>
    </lineage>
</organism>
<keyword evidence="11" id="KW-1185">Reference proteome</keyword>
<feature type="compositionally biased region" description="Basic and acidic residues" evidence="8">
    <location>
        <begin position="517"/>
        <end position="527"/>
    </location>
</feature>
<reference evidence="10 11" key="1">
    <citation type="submission" date="2022-11" db="EMBL/GenBank/DDBJ databases">
        <title>Genome sequencing of Acetobacter type strain.</title>
        <authorList>
            <person name="Heo J."/>
            <person name="Lee D."/>
            <person name="Han B.-H."/>
            <person name="Hong S.-B."/>
            <person name="Kwon S.-W."/>
        </authorList>
    </citation>
    <scope>NUCLEOTIDE SEQUENCE [LARGE SCALE GENOMIC DNA]</scope>
    <source>
        <strain evidence="10 11">KACC 21253</strain>
    </source>
</reference>
<evidence type="ECO:0000256" key="1">
    <source>
        <dbReference type="ARBA" id="ARBA00006249"/>
    </source>
</evidence>
<dbReference type="SUPFAM" id="SSF53474">
    <property type="entry name" value="alpha/beta-Hydrolases"/>
    <property type="match status" value="1"/>
</dbReference>
<evidence type="ECO:0000256" key="8">
    <source>
        <dbReference type="SAM" id="MobiDB-lite"/>
    </source>
</evidence>
<gene>
    <name evidence="10" type="ORF">OQ497_12010</name>
</gene>
<protein>
    <submittedName>
        <fullName evidence="10">Tannase/feruloyl esterase family alpha/beta hydrolase</fullName>
    </submittedName>
</protein>
<keyword evidence="3" id="KW-0479">Metal-binding</keyword>
<keyword evidence="2" id="KW-0719">Serine esterase</keyword>
<comment type="similarity">
    <text evidence="1">Belongs to the tannase family.</text>
</comment>
<evidence type="ECO:0000256" key="3">
    <source>
        <dbReference type="ARBA" id="ARBA00022723"/>
    </source>
</evidence>